<evidence type="ECO:0000259" key="1">
    <source>
        <dbReference type="Pfam" id="PF06452"/>
    </source>
</evidence>
<proteinExistence type="predicted"/>
<sequence>MRKYIFTFLFVTSIFADDTNSRGVVKDYTKLKFKVATAVRTEKPPVIDGEINEEIWSKALLVDEFLQNEPYNLEPPTIETEVRVLYDDKYLYLAYNNIDPNPDKIMARRSRRDDWMAGFESNSDWVGFGIDSRNDDKTGYWFAVNAAEVQVDVAISGDGYGGFDGTWNAVWDSEVYFHDQGWSVEIRVPFNVFQYDKERVQEWGV</sequence>
<name>A0A382E340_9ZZZZ</name>
<dbReference type="GO" id="GO:0004553">
    <property type="term" value="F:hydrolase activity, hydrolyzing O-glycosyl compounds"/>
    <property type="evidence" value="ECO:0007669"/>
    <property type="project" value="InterPro"/>
</dbReference>
<dbReference type="EMBL" id="UINC01042130">
    <property type="protein sequence ID" value="SVB44343.1"/>
    <property type="molecule type" value="Genomic_DNA"/>
</dbReference>
<feature type="domain" description="Carbohydrate-binding" evidence="1">
    <location>
        <begin position="47"/>
        <end position="193"/>
    </location>
</feature>
<dbReference type="SUPFAM" id="SSF49344">
    <property type="entry name" value="CBD9-like"/>
    <property type="match status" value="1"/>
</dbReference>
<evidence type="ECO:0000313" key="2">
    <source>
        <dbReference type="EMBL" id="SVB44343.1"/>
    </source>
</evidence>
<organism evidence="2">
    <name type="scientific">marine metagenome</name>
    <dbReference type="NCBI Taxonomy" id="408172"/>
    <lineage>
        <taxon>unclassified sequences</taxon>
        <taxon>metagenomes</taxon>
        <taxon>ecological metagenomes</taxon>
    </lineage>
</organism>
<gene>
    <name evidence="2" type="ORF">METZ01_LOCUS197197</name>
</gene>
<feature type="non-terminal residue" evidence="2">
    <location>
        <position position="205"/>
    </location>
</feature>
<dbReference type="CDD" id="cd09618">
    <property type="entry name" value="CBM9_like_2"/>
    <property type="match status" value="1"/>
</dbReference>
<dbReference type="AlphaFoldDB" id="A0A382E340"/>
<dbReference type="InterPro" id="IPR010502">
    <property type="entry name" value="Carb-bd_dom_fam9"/>
</dbReference>
<dbReference type="GO" id="GO:0030246">
    <property type="term" value="F:carbohydrate binding"/>
    <property type="evidence" value="ECO:0007669"/>
    <property type="project" value="InterPro"/>
</dbReference>
<reference evidence="2" key="1">
    <citation type="submission" date="2018-05" db="EMBL/GenBank/DDBJ databases">
        <authorList>
            <person name="Lanie J.A."/>
            <person name="Ng W.-L."/>
            <person name="Kazmierczak K.M."/>
            <person name="Andrzejewski T.M."/>
            <person name="Davidsen T.M."/>
            <person name="Wayne K.J."/>
            <person name="Tettelin H."/>
            <person name="Glass J.I."/>
            <person name="Rusch D."/>
            <person name="Podicherti R."/>
            <person name="Tsui H.-C.T."/>
            <person name="Winkler M.E."/>
        </authorList>
    </citation>
    <scope>NUCLEOTIDE SEQUENCE</scope>
</reference>
<accession>A0A382E340</accession>
<dbReference type="Gene3D" id="2.60.40.1190">
    <property type="match status" value="1"/>
</dbReference>
<protein>
    <recommendedName>
        <fullName evidence="1">Carbohydrate-binding domain-containing protein</fullName>
    </recommendedName>
</protein>
<dbReference type="GO" id="GO:0016052">
    <property type="term" value="P:carbohydrate catabolic process"/>
    <property type="evidence" value="ECO:0007669"/>
    <property type="project" value="InterPro"/>
</dbReference>
<dbReference type="Pfam" id="PF06452">
    <property type="entry name" value="CBM9_1"/>
    <property type="match status" value="1"/>
</dbReference>